<protein>
    <recommendedName>
        <fullName evidence="4">Type I restriction modification DNA specificity domain-containing protein</fullName>
    </recommendedName>
</protein>
<evidence type="ECO:0000313" key="6">
    <source>
        <dbReference type="Proteomes" id="UP000014179"/>
    </source>
</evidence>
<gene>
    <name evidence="5" type="ORF">A13A_02345</name>
</gene>
<dbReference type="InterPro" id="IPR000055">
    <property type="entry name" value="Restrct_endonuc_typeI_TRD"/>
</dbReference>
<feature type="domain" description="Type I restriction modification DNA specificity" evidence="4">
    <location>
        <begin position="12"/>
        <end position="152"/>
    </location>
</feature>
<feature type="domain" description="Type I restriction modification DNA specificity" evidence="4">
    <location>
        <begin position="192"/>
        <end position="322"/>
    </location>
</feature>
<dbReference type="InterPro" id="IPR044946">
    <property type="entry name" value="Restrct_endonuc_typeI_TRD_sf"/>
</dbReference>
<dbReference type="AlphaFoldDB" id="S1P820"/>
<keyword evidence="3" id="KW-0238">DNA-binding</keyword>
<dbReference type="PATRIC" id="fig|1181728.3.peg.2415"/>
<dbReference type="Gene3D" id="3.90.220.20">
    <property type="entry name" value="DNA methylase specificity domains"/>
    <property type="match status" value="1"/>
</dbReference>
<sequence>MFYVSTGSLISSGRLKPGKIKRVSAKSDQNGIIGEFDTEFMDDARHYENFISVNFFGDAFYHPYCASVEMKVHVLTLKSSKSDFNAKRGLYVASMINKALKGRFNYGQQLSSSKLRDGEYFISLPVKNNEIDWFFMDNYIEELEAAHIEELEAAHIEELEAYLIAAGLSDYQLTEKDYLILEHFKNIEFSGFPVTELFSVCNTGNILSRDIIENSGDVPYLCASRDNNSVSSYIAYDDSLLEKGNCIFIGGKTFVVTYQERDFFSNDSHNLRLYVNNEDGRTKFAYLGIISCIYRSISHKYSWGDSVSNRKIKDDVIWLPVKNKSPDFCYINDLISVVHKLVIKDVVQYAERKMNAYRQAITSRGYDDSGVS</sequence>
<evidence type="ECO:0000256" key="3">
    <source>
        <dbReference type="ARBA" id="ARBA00023125"/>
    </source>
</evidence>
<evidence type="ECO:0000256" key="2">
    <source>
        <dbReference type="ARBA" id="ARBA00022747"/>
    </source>
</evidence>
<accession>S1P820</accession>
<proteinExistence type="inferred from homology"/>
<dbReference type="GO" id="GO:0009307">
    <property type="term" value="P:DNA restriction-modification system"/>
    <property type="evidence" value="ECO:0007669"/>
    <property type="project" value="UniProtKB-KW"/>
</dbReference>
<evidence type="ECO:0000256" key="1">
    <source>
        <dbReference type="ARBA" id="ARBA00010923"/>
    </source>
</evidence>
<name>S1P820_ECOLX</name>
<organism evidence="5 6">
    <name type="scientific">Escherichia coli KTE182</name>
    <dbReference type="NCBI Taxonomy" id="1181728"/>
    <lineage>
        <taxon>Bacteria</taxon>
        <taxon>Pseudomonadati</taxon>
        <taxon>Pseudomonadota</taxon>
        <taxon>Gammaproteobacteria</taxon>
        <taxon>Enterobacterales</taxon>
        <taxon>Enterobacteriaceae</taxon>
        <taxon>Escherichia</taxon>
    </lineage>
</organism>
<evidence type="ECO:0000259" key="4">
    <source>
        <dbReference type="Pfam" id="PF01420"/>
    </source>
</evidence>
<dbReference type="HOGENOM" id="CLU_039161_0_1_6"/>
<evidence type="ECO:0000313" key="5">
    <source>
        <dbReference type="EMBL" id="EOW97477.1"/>
    </source>
</evidence>
<dbReference type="GO" id="GO:0003677">
    <property type="term" value="F:DNA binding"/>
    <property type="evidence" value="ECO:0007669"/>
    <property type="project" value="UniProtKB-KW"/>
</dbReference>
<dbReference type="Pfam" id="PF01420">
    <property type="entry name" value="Methylase_S"/>
    <property type="match status" value="2"/>
</dbReference>
<dbReference type="Proteomes" id="UP000014179">
    <property type="component" value="Unassembled WGS sequence"/>
</dbReference>
<comment type="caution">
    <text evidence="5">The sequence shown here is derived from an EMBL/GenBank/DDBJ whole genome shotgun (WGS) entry which is preliminary data.</text>
</comment>
<comment type="similarity">
    <text evidence="1">Belongs to the type-I restriction system S methylase family.</text>
</comment>
<reference evidence="5 6" key="1">
    <citation type="submission" date="2013-01" db="EMBL/GenBank/DDBJ databases">
        <title>The Genome Sequence of Escherichia coli KTE182.</title>
        <authorList>
            <consortium name="The Broad Institute Genome Sequencing Platform"/>
            <consortium name="The Broad Institute Genome Sequencing Center for Infectious Disease"/>
            <person name="Feldgarden M."/>
            <person name="Nielsen K.L."/>
            <person name="Frimodt-Moller N."/>
            <person name="Andersen P.S."/>
            <person name="Walker B."/>
            <person name="Young S.K."/>
            <person name="Zeng Q."/>
            <person name="Gargeya S."/>
            <person name="Fitzgerald M."/>
            <person name="Haas B."/>
            <person name="Abouelleil A."/>
            <person name="Alvarado L."/>
            <person name="Arachchi H.M."/>
            <person name="Berlin A.M."/>
            <person name="Chapman S.B."/>
            <person name="Dewar J."/>
            <person name="Goldberg J."/>
            <person name="Griggs A."/>
            <person name="Gujja S."/>
            <person name="Hansen M."/>
            <person name="Howarth C."/>
            <person name="Imamovic A."/>
            <person name="Larimer J."/>
            <person name="McCowan C."/>
            <person name="Murphy C."/>
            <person name="Neiman D."/>
            <person name="Pearson M."/>
            <person name="Priest M."/>
            <person name="Roberts A."/>
            <person name="Saif S."/>
            <person name="Shea T."/>
            <person name="Sisk P."/>
            <person name="Sykes S."/>
            <person name="Wortman J."/>
            <person name="Nusbaum C."/>
            <person name="Birren B."/>
        </authorList>
    </citation>
    <scope>NUCLEOTIDE SEQUENCE [LARGE SCALE GENOMIC DNA]</scope>
    <source>
        <strain evidence="5 6">KTE182</strain>
    </source>
</reference>
<dbReference type="EMBL" id="ASUG01000036">
    <property type="protein sequence ID" value="EOW97477.1"/>
    <property type="molecule type" value="Genomic_DNA"/>
</dbReference>
<keyword evidence="2" id="KW-0680">Restriction system</keyword>